<dbReference type="InterPro" id="IPR050883">
    <property type="entry name" value="PNGase"/>
</dbReference>
<evidence type="ECO:0000313" key="5">
    <source>
        <dbReference type="Proteomes" id="UP000799776"/>
    </source>
</evidence>
<dbReference type="GO" id="GO:0006516">
    <property type="term" value="P:glycoprotein catabolic process"/>
    <property type="evidence" value="ECO:0007669"/>
    <property type="project" value="TreeGrafter"/>
</dbReference>
<dbReference type="PANTHER" id="PTHR12143:SF27">
    <property type="entry name" value="ALPHA-1,2-MANNOSIDASE FAMILY PROTEIN (AFU_ORTHOLOGUE AFUA_5G10520)"/>
    <property type="match status" value="1"/>
</dbReference>
<dbReference type="AlphaFoldDB" id="A0A9P4HV33"/>
<comment type="caution">
    <text evidence="4">The sequence shown here is derived from an EMBL/GenBank/DDBJ whole genome shotgun (WGS) entry which is preliminary data.</text>
</comment>
<dbReference type="Proteomes" id="UP000799776">
    <property type="component" value="Unassembled WGS sequence"/>
</dbReference>
<dbReference type="GO" id="GO:0005975">
    <property type="term" value="P:carbohydrate metabolic process"/>
    <property type="evidence" value="ECO:0007669"/>
    <property type="project" value="InterPro"/>
</dbReference>
<name>A0A9P4HV33_9PEZI</name>
<proteinExistence type="predicted"/>
<dbReference type="Pfam" id="PF17678">
    <property type="entry name" value="Glyco_hydro_92N"/>
    <property type="match status" value="1"/>
</dbReference>
<evidence type="ECO:0000313" key="4">
    <source>
        <dbReference type="EMBL" id="KAF2086181.1"/>
    </source>
</evidence>
<reference evidence="4" key="1">
    <citation type="journal article" date="2020" name="Stud. Mycol.">
        <title>101 Dothideomycetes genomes: a test case for predicting lifestyles and emergence of pathogens.</title>
        <authorList>
            <person name="Haridas S."/>
            <person name="Albert R."/>
            <person name="Binder M."/>
            <person name="Bloem J."/>
            <person name="Labutti K."/>
            <person name="Salamov A."/>
            <person name="Andreopoulos B."/>
            <person name="Baker S."/>
            <person name="Barry K."/>
            <person name="Bills G."/>
            <person name="Bluhm B."/>
            <person name="Cannon C."/>
            <person name="Castanera R."/>
            <person name="Culley D."/>
            <person name="Daum C."/>
            <person name="Ezra D."/>
            <person name="Gonzalez J."/>
            <person name="Henrissat B."/>
            <person name="Kuo A."/>
            <person name="Liang C."/>
            <person name="Lipzen A."/>
            <person name="Lutzoni F."/>
            <person name="Magnuson J."/>
            <person name="Mondo S."/>
            <person name="Nolan M."/>
            <person name="Ohm R."/>
            <person name="Pangilinan J."/>
            <person name="Park H.-J."/>
            <person name="Ramirez L."/>
            <person name="Alfaro M."/>
            <person name="Sun H."/>
            <person name="Tritt A."/>
            <person name="Yoshinaga Y."/>
            <person name="Zwiers L.-H."/>
            <person name="Turgeon B."/>
            <person name="Goodwin S."/>
            <person name="Spatafora J."/>
            <person name="Crous P."/>
            <person name="Grigoriev I."/>
        </authorList>
    </citation>
    <scope>NUCLEOTIDE SEQUENCE</scope>
    <source>
        <strain evidence="4">CBS 121410</strain>
    </source>
</reference>
<dbReference type="Gene3D" id="1.20.1610.10">
    <property type="entry name" value="alpha-1,2-mannosidases domains"/>
    <property type="match status" value="1"/>
</dbReference>
<dbReference type="InterPro" id="IPR012939">
    <property type="entry name" value="Glyco_hydro_92"/>
</dbReference>
<dbReference type="GO" id="GO:0005634">
    <property type="term" value="C:nucleus"/>
    <property type="evidence" value="ECO:0007669"/>
    <property type="project" value="TreeGrafter"/>
</dbReference>
<feature type="chain" id="PRO_5040150574" evidence="1">
    <location>
        <begin position="17"/>
        <end position="809"/>
    </location>
</feature>
<feature type="signal peptide" evidence="1">
    <location>
        <begin position="1"/>
        <end position="16"/>
    </location>
</feature>
<evidence type="ECO:0000259" key="3">
    <source>
        <dbReference type="Pfam" id="PF17678"/>
    </source>
</evidence>
<gene>
    <name evidence="4" type="ORF">K490DRAFT_74714</name>
</gene>
<dbReference type="Gene3D" id="1.20.1050.60">
    <property type="entry name" value="alpha-1,2-mannosidase"/>
    <property type="match status" value="1"/>
</dbReference>
<dbReference type="OrthoDB" id="449263at2759"/>
<feature type="domain" description="Glycosyl hydrolase family 92 N-terminal" evidence="3">
    <location>
        <begin position="28"/>
        <end position="296"/>
    </location>
</feature>
<dbReference type="Gene3D" id="2.70.98.10">
    <property type="match status" value="1"/>
</dbReference>
<dbReference type="SUPFAM" id="SSF48208">
    <property type="entry name" value="Six-hairpin glycosidases"/>
    <property type="match status" value="1"/>
</dbReference>
<dbReference type="Pfam" id="PF07971">
    <property type="entry name" value="Glyco_hydro_92"/>
    <property type="match status" value="1"/>
</dbReference>
<keyword evidence="5" id="KW-1185">Reference proteome</keyword>
<accession>A0A9P4HV33</accession>
<dbReference type="GO" id="GO:0000224">
    <property type="term" value="F:peptide-N4-(N-acetyl-beta-glucosaminyl)asparagine amidase activity"/>
    <property type="evidence" value="ECO:0007669"/>
    <property type="project" value="TreeGrafter"/>
</dbReference>
<dbReference type="InterPro" id="IPR008928">
    <property type="entry name" value="6-hairpin_glycosidase_sf"/>
</dbReference>
<evidence type="ECO:0000259" key="2">
    <source>
        <dbReference type="Pfam" id="PF07971"/>
    </source>
</evidence>
<keyword evidence="1" id="KW-0732">Signal</keyword>
<dbReference type="NCBIfam" id="TIGR01180">
    <property type="entry name" value="aman2_put"/>
    <property type="match status" value="1"/>
</dbReference>
<dbReference type="InterPro" id="IPR041371">
    <property type="entry name" value="GH92_N"/>
</dbReference>
<dbReference type="FunFam" id="3.30.2080.10:FF:000001">
    <property type="entry name" value="Alpha-1,2-mannosidase subfamily"/>
    <property type="match status" value="1"/>
</dbReference>
<dbReference type="FunFam" id="1.20.1050.60:FF:000002">
    <property type="entry name" value="Glycosyl hydrolase family 92"/>
    <property type="match status" value="1"/>
</dbReference>
<dbReference type="InterPro" id="IPR014718">
    <property type="entry name" value="GH-type_carb-bd"/>
</dbReference>
<keyword evidence="4" id="KW-0378">Hydrolase</keyword>
<dbReference type="GO" id="GO:0005829">
    <property type="term" value="C:cytosol"/>
    <property type="evidence" value="ECO:0007669"/>
    <property type="project" value="TreeGrafter"/>
</dbReference>
<feature type="domain" description="Glycosyl hydrolase family 92" evidence="2">
    <location>
        <begin position="302"/>
        <end position="789"/>
    </location>
</feature>
<dbReference type="InterPro" id="IPR005887">
    <property type="entry name" value="GH92_a_mannosidase_put"/>
</dbReference>
<protein>
    <submittedName>
        <fullName evidence="4">Glycoside hydrolase family 92 protein</fullName>
    </submittedName>
</protein>
<dbReference type="PANTHER" id="PTHR12143">
    <property type="entry name" value="PEPTIDE N-GLYCANASE PNGASE -RELATED"/>
    <property type="match status" value="1"/>
</dbReference>
<dbReference type="Gene3D" id="3.30.2080.10">
    <property type="entry name" value="GH92 mannosidase domain"/>
    <property type="match status" value="1"/>
</dbReference>
<sequence>MLFLSFLVVPALFATAAEIDVSEDFTRYVNAFIGTQGTAPGTSYNGGNVFPGAAVPFGVVKCGIEFNTSVDANGGYTPDGNVTAISLLHESGTGGAVKYGVVPQMPLTSLDSVNVLDNATYMQPRIGNDTMSVGYYKTMLGNGVIAELSATRHVGVMKYTYPAFGSRYVLVDISHYLPTNDETQHAQFYSNGHLETSQDGQMYTGYGIWRGGWNAGPDYQVYYCGRFSETPISAKLFTGAYTDPYWPNSTNSRPLWLNSSASVAGGAAGYNYAERIGSLFEFASNTTTVMSKVGVSWLSADKACQFVNDEVPSWDMNETVQAAKSEWSSDILSRISTTDLSNSTRLEMFYSALYKMHLIPSDRSGENPYWTSSEPYYDDYYTLWDTFRCTNSLWLLIEPDRASGMIRSLIDIWRHERFMPDGRSSNYNGRVQGGSNADNVLADAYVKGLQYGINWRDAYAAMKTDAEVVPYNTFDVEDPTQSTKEGRGAQPDWFDHGYVTPKYGRSISKTVEYSLNDFSLSQLAKDIAPDDYQKYLRRSANWQNLWSHNLTSLNFTGFLAPRYANGSTDPSFDPTSCGSCEWDAYTYEATVWEYSWTVPFDMATLISFMGGPNTTEARLDAMFVPGLRTTAVGSGGTNGIGDTLFNPGNEPSFSTPFLYNYLGRRQYKSVLRSRQTVNQYYNAGPSGLPGNSDGGSLDSWLVWNMLGMYPVVTQPVYLLLSPWFSDITITIPADSNGTASAKTLRITAEGLSDESYFVQSVTVNGVPWNKSWVSHDEISGGGSIEFVLGPEMVEWDVGEQPPSPGHVQH</sequence>
<organism evidence="4 5">
    <name type="scientific">Saccharata proteae CBS 121410</name>
    <dbReference type="NCBI Taxonomy" id="1314787"/>
    <lineage>
        <taxon>Eukaryota</taxon>
        <taxon>Fungi</taxon>
        <taxon>Dikarya</taxon>
        <taxon>Ascomycota</taxon>
        <taxon>Pezizomycotina</taxon>
        <taxon>Dothideomycetes</taxon>
        <taxon>Dothideomycetes incertae sedis</taxon>
        <taxon>Botryosphaeriales</taxon>
        <taxon>Saccharataceae</taxon>
        <taxon>Saccharata</taxon>
    </lineage>
</organism>
<dbReference type="GO" id="GO:0030246">
    <property type="term" value="F:carbohydrate binding"/>
    <property type="evidence" value="ECO:0007669"/>
    <property type="project" value="InterPro"/>
</dbReference>
<evidence type="ECO:0000256" key="1">
    <source>
        <dbReference type="SAM" id="SignalP"/>
    </source>
</evidence>
<dbReference type="EMBL" id="ML978726">
    <property type="protein sequence ID" value="KAF2086181.1"/>
    <property type="molecule type" value="Genomic_DNA"/>
</dbReference>